<name>A0A239IRX7_9BURK</name>
<dbReference type="GO" id="GO:0060003">
    <property type="term" value="P:copper ion export"/>
    <property type="evidence" value="ECO:0007669"/>
    <property type="project" value="TreeGrafter"/>
</dbReference>
<dbReference type="Gene3D" id="2.40.50.100">
    <property type="match status" value="1"/>
</dbReference>
<protein>
    <submittedName>
        <fullName evidence="6">Membrane fusion protein, cobalt-zinc-cadmium efflux system</fullName>
    </submittedName>
</protein>
<feature type="domain" description="CzcB-like barrel-sandwich hybrid" evidence="5">
    <location>
        <begin position="89"/>
        <end position="240"/>
    </location>
</feature>
<dbReference type="AlphaFoldDB" id="A0A239IRX7"/>
<sequence length="397" mass="42852">MTRFPFSASPRRTVSALTALLMSAFLLAGCDDAGPGAAQAAPAAKPAADPALVSATEEMMRQIGVSPVGSLPITQTLRIAGRIEFDEQRMARIGANVIGRVTDLHATLGQPVKAGDLLAQLHSTELGTSQLAYLRARAQADLHKRNVERAQLLLSAGVIGEAELQKRQSELAIAEAEKRAAADQLRVQGMTPRAIEAMGKSGAINSVSQVFATAPGVVVERRLALGQVIQPADALFTIADLSHVWAVAQVPEQQISKVQVGQRVTIEVPALGNEKLEGKLVYVGDTVDPEQRTVTVRTELANPERRLKPEMLATMLIESRPEQKLAVPASAVLRENDEDHVLQDQGERRFRLVKVKLGPEHAGMRPVESGLKDGDRIVAEGAFHLNNERKRMQMGEQ</sequence>
<dbReference type="Gene3D" id="2.40.420.20">
    <property type="match status" value="1"/>
</dbReference>
<evidence type="ECO:0000313" key="7">
    <source>
        <dbReference type="Proteomes" id="UP000198284"/>
    </source>
</evidence>
<dbReference type="NCBIfam" id="TIGR01730">
    <property type="entry name" value="RND_mfp"/>
    <property type="match status" value="1"/>
</dbReference>
<dbReference type="SUPFAM" id="SSF111369">
    <property type="entry name" value="HlyD-like secretion proteins"/>
    <property type="match status" value="1"/>
</dbReference>
<keyword evidence="7" id="KW-1185">Reference proteome</keyword>
<dbReference type="EMBL" id="FZOT01000010">
    <property type="protein sequence ID" value="SNS96317.1"/>
    <property type="molecule type" value="Genomic_DNA"/>
</dbReference>
<dbReference type="Proteomes" id="UP000198284">
    <property type="component" value="Unassembled WGS sequence"/>
</dbReference>
<dbReference type="PANTHER" id="PTHR30097:SF4">
    <property type="entry name" value="SLR6042 PROTEIN"/>
    <property type="match status" value="1"/>
</dbReference>
<dbReference type="GO" id="GO:0022857">
    <property type="term" value="F:transmembrane transporter activity"/>
    <property type="evidence" value="ECO:0007669"/>
    <property type="project" value="InterPro"/>
</dbReference>
<dbReference type="PROSITE" id="PS51257">
    <property type="entry name" value="PROKAR_LIPOPROTEIN"/>
    <property type="match status" value="1"/>
</dbReference>
<evidence type="ECO:0000259" key="5">
    <source>
        <dbReference type="Pfam" id="PF25973"/>
    </source>
</evidence>
<feature type="domain" description="CusB-like beta-barrel" evidence="4">
    <location>
        <begin position="244"/>
        <end position="318"/>
    </location>
</feature>
<dbReference type="Pfam" id="PF25954">
    <property type="entry name" value="Beta-barrel_RND_2"/>
    <property type="match status" value="1"/>
</dbReference>
<keyword evidence="2" id="KW-0813">Transport</keyword>
<evidence type="ECO:0000259" key="4">
    <source>
        <dbReference type="Pfam" id="PF25954"/>
    </source>
</evidence>
<evidence type="ECO:0000256" key="1">
    <source>
        <dbReference type="ARBA" id="ARBA00009477"/>
    </source>
</evidence>
<dbReference type="Gene3D" id="2.40.30.170">
    <property type="match status" value="1"/>
</dbReference>
<feature type="signal peptide" evidence="3">
    <location>
        <begin position="1"/>
        <end position="28"/>
    </location>
</feature>
<evidence type="ECO:0000313" key="6">
    <source>
        <dbReference type="EMBL" id="SNS96317.1"/>
    </source>
</evidence>
<dbReference type="GO" id="GO:0015679">
    <property type="term" value="P:plasma membrane copper ion transport"/>
    <property type="evidence" value="ECO:0007669"/>
    <property type="project" value="TreeGrafter"/>
</dbReference>
<dbReference type="OrthoDB" id="9768185at2"/>
<evidence type="ECO:0000256" key="3">
    <source>
        <dbReference type="SAM" id="SignalP"/>
    </source>
</evidence>
<reference evidence="6 7" key="1">
    <citation type="submission" date="2017-06" db="EMBL/GenBank/DDBJ databases">
        <authorList>
            <person name="Kim H.J."/>
            <person name="Triplett B.A."/>
        </authorList>
    </citation>
    <scope>NUCLEOTIDE SEQUENCE [LARGE SCALE GENOMIC DNA]</scope>
    <source>
        <strain evidence="6 7">U15</strain>
    </source>
</reference>
<dbReference type="PANTHER" id="PTHR30097">
    <property type="entry name" value="CATION EFFLUX SYSTEM PROTEIN CUSB"/>
    <property type="match status" value="1"/>
</dbReference>
<dbReference type="GO" id="GO:0030288">
    <property type="term" value="C:outer membrane-bounded periplasmic space"/>
    <property type="evidence" value="ECO:0007669"/>
    <property type="project" value="TreeGrafter"/>
</dbReference>
<dbReference type="GO" id="GO:0016020">
    <property type="term" value="C:membrane"/>
    <property type="evidence" value="ECO:0007669"/>
    <property type="project" value="InterPro"/>
</dbReference>
<dbReference type="InterPro" id="IPR058792">
    <property type="entry name" value="Beta-barrel_RND_2"/>
</dbReference>
<dbReference type="FunFam" id="2.40.30.170:FF:000010">
    <property type="entry name" value="Efflux RND transporter periplasmic adaptor subunit"/>
    <property type="match status" value="1"/>
</dbReference>
<dbReference type="GO" id="GO:0046914">
    <property type="term" value="F:transition metal ion binding"/>
    <property type="evidence" value="ECO:0007669"/>
    <property type="project" value="TreeGrafter"/>
</dbReference>
<keyword evidence="3" id="KW-0732">Signal</keyword>
<accession>A0A239IRX7</accession>
<evidence type="ECO:0000256" key="2">
    <source>
        <dbReference type="ARBA" id="ARBA00022448"/>
    </source>
</evidence>
<dbReference type="InterPro" id="IPR006311">
    <property type="entry name" value="TAT_signal"/>
</dbReference>
<proteinExistence type="inferred from homology"/>
<feature type="chain" id="PRO_5012737681" evidence="3">
    <location>
        <begin position="29"/>
        <end position="397"/>
    </location>
</feature>
<dbReference type="InterPro" id="IPR006143">
    <property type="entry name" value="RND_pump_MFP"/>
</dbReference>
<organism evidence="6 7">
    <name type="scientific">Noviherbaspirillum humi</name>
    <dbReference type="NCBI Taxonomy" id="1688639"/>
    <lineage>
        <taxon>Bacteria</taxon>
        <taxon>Pseudomonadati</taxon>
        <taxon>Pseudomonadota</taxon>
        <taxon>Betaproteobacteria</taxon>
        <taxon>Burkholderiales</taxon>
        <taxon>Oxalobacteraceae</taxon>
        <taxon>Noviherbaspirillum</taxon>
    </lineage>
</organism>
<gene>
    <name evidence="6" type="ORF">SAMN06265795_11090</name>
</gene>
<comment type="similarity">
    <text evidence="1">Belongs to the membrane fusion protein (MFP) (TC 8.A.1) family.</text>
</comment>
<dbReference type="Pfam" id="PF25973">
    <property type="entry name" value="BSH_CzcB"/>
    <property type="match status" value="1"/>
</dbReference>
<dbReference type="InterPro" id="IPR058647">
    <property type="entry name" value="BSH_CzcB-like"/>
</dbReference>
<dbReference type="PROSITE" id="PS51318">
    <property type="entry name" value="TAT"/>
    <property type="match status" value="1"/>
</dbReference>
<dbReference type="InterPro" id="IPR051909">
    <property type="entry name" value="MFP_Cation_Efflux"/>
</dbReference>
<dbReference type="RefSeq" id="WP_089400155.1">
    <property type="nucleotide sequence ID" value="NZ_FZOT01000010.1"/>
</dbReference>